<dbReference type="SUPFAM" id="SSF51445">
    <property type="entry name" value="(Trans)glycosidases"/>
    <property type="match status" value="1"/>
</dbReference>
<dbReference type="KEGG" id="apuu:APUU_51289S"/>
<feature type="binding site" evidence="15">
    <location>
        <position position="321"/>
    </location>
    <ligand>
        <name>substrate</name>
    </ligand>
</feature>
<feature type="disulfide bond" evidence="14">
    <location>
        <begin position="463"/>
        <end position="498"/>
    </location>
</feature>
<evidence type="ECO:0000256" key="13">
    <source>
        <dbReference type="PIRSR" id="PIRSR001024-2"/>
    </source>
</evidence>
<gene>
    <name evidence="18" type="ORF">APUU_51289S</name>
</gene>
<dbReference type="InterPro" id="IPR013777">
    <property type="entry name" value="A-amylase-like"/>
</dbReference>
<dbReference type="Gene3D" id="2.60.40.1180">
    <property type="entry name" value="Golgi alpha-mannosidase II"/>
    <property type="match status" value="1"/>
</dbReference>
<feature type="binding site" evidence="15">
    <location>
        <position position="102"/>
    </location>
    <ligand>
        <name>substrate</name>
    </ligand>
</feature>
<feature type="site" description="Transition state stabilizer" evidence="13">
    <location>
        <position position="321"/>
    </location>
</feature>
<dbReference type="InterPro" id="IPR015340">
    <property type="entry name" value="A_amylase_C_dom"/>
</dbReference>
<dbReference type="GO" id="GO:0004556">
    <property type="term" value="F:alpha-amylase activity"/>
    <property type="evidence" value="ECO:0007669"/>
    <property type="project" value="UniProtKB-EC"/>
</dbReference>
<organism evidence="18 19">
    <name type="scientific">Aspergillus puulaauensis</name>
    <dbReference type="NCBI Taxonomy" id="1220207"/>
    <lineage>
        <taxon>Eukaryota</taxon>
        <taxon>Fungi</taxon>
        <taxon>Dikarya</taxon>
        <taxon>Ascomycota</taxon>
        <taxon>Pezizomycotina</taxon>
        <taxon>Eurotiomycetes</taxon>
        <taxon>Eurotiomycetidae</taxon>
        <taxon>Eurotiales</taxon>
        <taxon>Aspergillaceae</taxon>
        <taxon>Aspergillus</taxon>
    </lineage>
</organism>
<dbReference type="EMBL" id="AP024447">
    <property type="protein sequence ID" value="BCS26578.1"/>
    <property type="molecule type" value="Genomic_DNA"/>
</dbReference>
<keyword evidence="11" id="KW-0326">Glycosidase</keyword>
<keyword evidence="9" id="KW-0325">Glycoprotein</keyword>
<dbReference type="Gene3D" id="3.20.20.80">
    <property type="entry name" value="Glycosidases"/>
    <property type="match status" value="1"/>
</dbReference>
<dbReference type="PANTHER" id="PTHR10357">
    <property type="entry name" value="ALPHA-AMYLASE FAMILY MEMBER"/>
    <property type="match status" value="1"/>
</dbReference>
<feature type="domain" description="Glycosyl hydrolase family 13 catalytic" evidence="17">
    <location>
        <begin position="34"/>
        <end position="393"/>
    </location>
</feature>
<dbReference type="GeneID" id="64976583"/>
<evidence type="ECO:0000256" key="14">
    <source>
        <dbReference type="PIRSR" id="PIRSR001024-4"/>
    </source>
</evidence>
<feature type="disulfide bond" evidence="14">
    <location>
        <begin position="266"/>
        <end position="307"/>
    </location>
</feature>
<keyword evidence="16" id="KW-0732">Signal</keyword>
<evidence type="ECO:0000256" key="9">
    <source>
        <dbReference type="ARBA" id="ARBA00023180"/>
    </source>
</evidence>
<evidence type="ECO:0000256" key="15">
    <source>
        <dbReference type="PIRSR" id="PIRSR001024-5"/>
    </source>
</evidence>
<sequence length="571" mass="62904">MRHSTYLKAILSVSASIAAASPSAQQWAERSIYQVMTDRFARPAGSSNEPCDPYKYCGGSWAGIIDKLDYIQNLGFTAVQISPVVENIPEDTTYGEAYHGRWPQNLYALNEHFGTADELRKLAKELHKRGMYFMVDVTINNMAQAFDRSVSGNEKPALDWSRLAPFNDEQYYHPYCKVANSNDPETAEKCWLDLEVVALPDLNTENEKVASMIQEWAKGLIGNYSIDGLRVDSARNMNDAYLTSFSRAAGVFTMGEVDPESTGAACKYEDFISGLLNRPLHEPIVQAFTTGDMRGLAEEVRAQHSKCRDFTRLATYTESQDLPRFAALTSDTNLAKNAMAFNILSDGIPIVYQGQEQHLQGPEAPYNREPLWKTGYNSRNPLYNTTRTLNKLRNHAIRLDRHYAANHSQELYLDGSTYVTRKGAEGSQIVSVFSNLGAKGGRYNLSVPGAFAPGTEAVDVLSCEKVTADYEGKIIVEMNTGKPKAFFPVKKMNGSGLCGYQRRKNAVCTPASTPSVTTTPITTPTTTSTVTNDQTVGEDTPNDYVSSASDSTVPYITALLCAFAGVANLLL</sequence>
<feature type="chain" id="PRO_5030990558" description="alpha-amylase" evidence="16">
    <location>
        <begin position="21"/>
        <end position="571"/>
    </location>
</feature>
<dbReference type="SMART" id="SM00642">
    <property type="entry name" value="Aamy"/>
    <property type="match status" value="1"/>
</dbReference>
<keyword evidence="6" id="KW-0378">Hydrolase</keyword>
<reference evidence="18" key="2">
    <citation type="submission" date="2021-02" db="EMBL/GenBank/DDBJ databases">
        <title>Aspergillus puulaauensis MK2 genome sequence.</title>
        <authorList>
            <person name="Futagami T."/>
            <person name="Mori K."/>
            <person name="Kadooka C."/>
            <person name="Tanaka T."/>
        </authorList>
    </citation>
    <scope>NUCLEOTIDE SEQUENCE</scope>
    <source>
        <strain evidence="18">MK2</strain>
    </source>
</reference>
<dbReference type="Proteomes" id="UP000654913">
    <property type="component" value="Chromosome 5"/>
</dbReference>
<feature type="disulfide bond" evidence="14">
    <location>
        <begin position="51"/>
        <end position="57"/>
    </location>
</feature>
<comment type="similarity">
    <text evidence="3">Belongs to the glycosyl hydrolase 13 family.</text>
</comment>
<feature type="disulfide bond" evidence="14">
    <location>
        <begin position="176"/>
        <end position="190"/>
    </location>
</feature>
<dbReference type="FunFam" id="3.20.20.80:FF:000120">
    <property type="entry name" value="Alpha-amylase A"/>
    <property type="match status" value="1"/>
</dbReference>
<keyword evidence="19" id="KW-1185">Reference proteome</keyword>
<evidence type="ECO:0000313" key="19">
    <source>
        <dbReference type="Proteomes" id="UP000654913"/>
    </source>
</evidence>
<name>A0A7R7XTH1_9EURO</name>
<keyword evidence="8 14" id="KW-1015">Disulfide bond</keyword>
<evidence type="ECO:0000313" key="18">
    <source>
        <dbReference type="EMBL" id="BCS26578.1"/>
    </source>
</evidence>
<evidence type="ECO:0000256" key="6">
    <source>
        <dbReference type="ARBA" id="ARBA00022801"/>
    </source>
</evidence>
<dbReference type="OrthoDB" id="204980at2759"/>
<dbReference type="GO" id="GO:0016052">
    <property type="term" value="P:carbohydrate catabolic process"/>
    <property type="evidence" value="ECO:0007669"/>
    <property type="project" value="InterPro"/>
</dbReference>
<evidence type="ECO:0000256" key="10">
    <source>
        <dbReference type="ARBA" id="ARBA00023277"/>
    </source>
</evidence>
<keyword evidence="10" id="KW-0119">Carbohydrate metabolism</keyword>
<proteinExistence type="inferred from homology"/>
<dbReference type="Pfam" id="PF09260">
    <property type="entry name" value="A_amylase_dom_C"/>
    <property type="match status" value="1"/>
</dbReference>
<feature type="active site" description="Nucleophile" evidence="12">
    <location>
        <position position="232"/>
    </location>
</feature>
<evidence type="ECO:0000256" key="5">
    <source>
        <dbReference type="ARBA" id="ARBA00022723"/>
    </source>
</evidence>
<evidence type="ECO:0000256" key="2">
    <source>
        <dbReference type="ARBA" id="ARBA00001913"/>
    </source>
</evidence>
<feature type="active site" description="Proton donor" evidence="12">
    <location>
        <position position="256"/>
    </location>
</feature>
<evidence type="ECO:0000256" key="3">
    <source>
        <dbReference type="ARBA" id="ARBA00008061"/>
    </source>
</evidence>
<dbReference type="InterPro" id="IPR017853">
    <property type="entry name" value="GH"/>
</dbReference>
<keyword evidence="5" id="KW-0479">Metal-binding</keyword>
<evidence type="ECO:0000256" key="11">
    <source>
        <dbReference type="ARBA" id="ARBA00023295"/>
    </source>
</evidence>
<evidence type="ECO:0000259" key="17">
    <source>
        <dbReference type="SMART" id="SM00642"/>
    </source>
</evidence>
<reference evidence="18" key="1">
    <citation type="submission" date="2021-01" db="EMBL/GenBank/DDBJ databases">
        <authorList>
            <consortium name="Aspergillus puulaauensis MK2 genome sequencing consortium"/>
            <person name="Kazuki M."/>
            <person name="Futagami T."/>
        </authorList>
    </citation>
    <scope>NUCLEOTIDE SEQUENCE</scope>
    <source>
        <strain evidence="18">MK2</strain>
    </source>
</reference>
<protein>
    <recommendedName>
        <fullName evidence="4">alpha-amylase</fullName>
        <ecNumber evidence="4">3.2.1.1</ecNumber>
    </recommendedName>
</protein>
<dbReference type="CDD" id="cd11319">
    <property type="entry name" value="AmyAc_euk_AmyA"/>
    <property type="match status" value="1"/>
</dbReference>
<dbReference type="RefSeq" id="XP_041558772.1">
    <property type="nucleotide sequence ID" value="XM_041706381.1"/>
</dbReference>
<dbReference type="PIRSF" id="PIRSF001024">
    <property type="entry name" value="Alph-amyl_fung"/>
    <property type="match status" value="1"/>
</dbReference>
<dbReference type="SUPFAM" id="SSF51011">
    <property type="entry name" value="Glycosyl hydrolase domain"/>
    <property type="match status" value="1"/>
</dbReference>
<comment type="catalytic activity">
    <reaction evidence="1">
        <text>Endohydrolysis of (1-&gt;4)-alpha-D-glucosidic linkages in polysaccharides containing three or more (1-&gt;4)-alpha-linked D-glucose units.</text>
        <dbReference type="EC" id="3.2.1.1"/>
    </reaction>
</comment>
<evidence type="ECO:0000256" key="1">
    <source>
        <dbReference type="ARBA" id="ARBA00000548"/>
    </source>
</evidence>
<evidence type="ECO:0000256" key="16">
    <source>
        <dbReference type="SAM" id="SignalP"/>
    </source>
</evidence>
<evidence type="ECO:0000256" key="7">
    <source>
        <dbReference type="ARBA" id="ARBA00022837"/>
    </source>
</evidence>
<feature type="signal peptide" evidence="16">
    <location>
        <begin position="1"/>
        <end position="20"/>
    </location>
</feature>
<feature type="binding site" evidence="15">
    <location>
        <position position="368"/>
    </location>
    <ligand>
        <name>substrate</name>
    </ligand>
</feature>
<dbReference type="InterPro" id="IPR006047">
    <property type="entry name" value="GH13_cat_dom"/>
</dbReference>
<dbReference type="PANTHER" id="PTHR10357:SF208">
    <property type="entry name" value="ALPHA-AMYLASE"/>
    <property type="match status" value="1"/>
</dbReference>
<dbReference type="Pfam" id="PF00128">
    <property type="entry name" value="Alpha-amylase"/>
    <property type="match status" value="1"/>
</dbReference>
<dbReference type="AlphaFoldDB" id="A0A7R7XTH1"/>
<evidence type="ECO:0000256" key="4">
    <source>
        <dbReference type="ARBA" id="ARBA00012595"/>
    </source>
</evidence>
<evidence type="ECO:0000256" key="8">
    <source>
        <dbReference type="ARBA" id="ARBA00023157"/>
    </source>
</evidence>
<keyword evidence="7" id="KW-0106">Calcium</keyword>
<evidence type="ECO:0000256" key="12">
    <source>
        <dbReference type="PIRSR" id="PIRSR001024-1"/>
    </source>
</evidence>
<feature type="binding site" evidence="15">
    <location>
        <position position="230"/>
    </location>
    <ligand>
        <name>substrate</name>
    </ligand>
</feature>
<dbReference type="GO" id="GO:0005509">
    <property type="term" value="F:calcium ion binding"/>
    <property type="evidence" value="ECO:0007669"/>
    <property type="project" value="InterPro"/>
</dbReference>
<dbReference type="InterPro" id="IPR013780">
    <property type="entry name" value="Glyco_hydro_b"/>
</dbReference>
<accession>A0A7R7XTH1</accession>
<dbReference type="EC" id="3.2.1.1" evidence="4"/>
<comment type="cofactor">
    <cofactor evidence="2">
        <name>Ca(2+)</name>
        <dbReference type="ChEBI" id="CHEBI:29108"/>
    </cofactor>
</comment>